<feature type="compositionally biased region" description="Basic and acidic residues" evidence="4">
    <location>
        <begin position="87"/>
        <end position="108"/>
    </location>
</feature>
<evidence type="ECO:0000256" key="1">
    <source>
        <dbReference type="ARBA" id="ARBA00009778"/>
    </source>
</evidence>
<protein>
    <submittedName>
        <fullName evidence="5">Uncharacterized protein</fullName>
    </submittedName>
</protein>
<reference evidence="5 6" key="1">
    <citation type="journal article" date="2014" name="Agronomy (Basel)">
        <title>A Draft Genome Sequence for Ensete ventricosum, the Drought-Tolerant Tree Against Hunger.</title>
        <authorList>
            <person name="Harrison J."/>
            <person name="Moore K.A."/>
            <person name="Paszkiewicz K."/>
            <person name="Jones T."/>
            <person name="Grant M."/>
            <person name="Ambacheew D."/>
            <person name="Muzemil S."/>
            <person name="Studholme D.J."/>
        </authorList>
    </citation>
    <scope>NUCLEOTIDE SEQUENCE [LARGE SCALE GENOMIC DNA]</scope>
</reference>
<keyword evidence="2 3" id="KW-0175">Coiled coil</keyword>
<feature type="non-terminal residue" evidence="5">
    <location>
        <position position="1"/>
    </location>
</feature>
<dbReference type="InterPro" id="IPR029688">
    <property type="entry name" value="ICR"/>
</dbReference>
<evidence type="ECO:0000256" key="4">
    <source>
        <dbReference type="SAM" id="MobiDB-lite"/>
    </source>
</evidence>
<feature type="coiled-coil region" evidence="3">
    <location>
        <begin position="150"/>
        <end position="216"/>
    </location>
</feature>
<dbReference type="EMBL" id="AMZH03019174">
    <property type="protein sequence ID" value="RRT40703.1"/>
    <property type="molecule type" value="Genomic_DNA"/>
</dbReference>
<evidence type="ECO:0000256" key="3">
    <source>
        <dbReference type="SAM" id="Coils"/>
    </source>
</evidence>
<dbReference type="PANTHER" id="PTHR34224">
    <property type="entry name" value="INTERACTOR OF CONSTITUTIVE ACTIVE ROPS 2, CHLOROPLASTIC-RELATED"/>
    <property type="match status" value="1"/>
</dbReference>
<dbReference type="Proteomes" id="UP000287651">
    <property type="component" value="Unassembled WGS sequence"/>
</dbReference>
<feature type="coiled-coil region" evidence="3">
    <location>
        <begin position="1"/>
        <end position="28"/>
    </location>
</feature>
<feature type="region of interest" description="Disordered" evidence="4">
    <location>
        <begin position="47"/>
        <end position="116"/>
    </location>
</feature>
<name>A0A426XMI2_ENSVE</name>
<proteinExistence type="inferred from homology"/>
<organism evidence="5 6">
    <name type="scientific">Ensete ventricosum</name>
    <name type="common">Abyssinian banana</name>
    <name type="synonym">Musa ensete</name>
    <dbReference type="NCBI Taxonomy" id="4639"/>
    <lineage>
        <taxon>Eukaryota</taxon>
        <taxon>Viridiplantae</taxon>
        <taxon>Streptophyta</taxon>
        <taxon>Embryophyta</taxon>
        <taxon>Tracheophyta</taxon>
        <taxon>Spermatophyta</taxon>
        <taxon>Magnoliopsida</taxon>
        <taxon>Liliopsida</taxon>
        <taxon>Zingiberales</taxon>
        <taxon>Musaceae</taxon>
        <taxon>Ensete</taxon>
    </lineage>
</organism>
<sequence>LDRLRDRLALAEAAKLDAERALEMSKKQVPAAGPVVKAVEEEEKLLLSQDSDEISEVTQETKTEEESINSPNTNDVFEVVAPTEPINQEKDDVGKPEKDETVAAKEVEEKTEEEQSQTVELRTEMVELKSKLLEKTTEVGILLEENVLFKRRAAEEIANATATARAKEEELMTKLRSAAVELKQSKAKEELLTEQLQAAEGAKSALEVEMNRLRVQTEQWRKAAEAAAAALVPRDVGDEEWGPALLMAGDGVGEDGVVAGRRWKKGAAGVRMFGELWKKKSLHK</sequence>
<dbReference type="AlphaFoldDB" id="A0A426XMI2"/>
<evidence type="ECO:0000256" key="2">
    <source>
        <dbReference type="ARBA" id="ARBA00023054"/>
    </source>
</evidence>
<gene>
    <name evidence="5" type="ORF">B296_00055657</name>
</gene>
<evidence type="ECO:0000313" key="5">
    <source>
        <dbReference type="EMBL" id="RRT40703.1"/>
    </source>
</evidence>
<dbReference type="PANTHER" id="PTHR34224:SF2">
    <property type="entry name" value="INTERACTOR OF CONSTITUTIVE ACTIVE ROPS 4"/>
    <property type="match status" value="1"/>
</dbReference>
<comment type="caution">
    <text evidence="5">The sequence shown here is derived from an EMBL/GenBank/DDBJ whole genome shotgun (WGS) entry which is preliminary data.</text>
</comment>
<accession>A0A426XMI2</accession>
<comment type="similarity">
    <text evidence="1">Belongs to the ICR family.</text>
</comment>
<evidence type="ECO:0000313" key="6">
    <source>
        <dbReference type="Proteomes" id="UP000287651"/>
    </source>
</evidence>